<name>A0A6P0C938_9RHOB</name>
<evidence type="ECO:0000256" key="1">
    <source>
        <dbReference type="ARBA" id="ARBA00023015"/>
    </source>
</evidence>
<gene>
    <name evidence="5" type="ORF">GV827_04470</name>
</gene>
<dbReference type="EMBL" id="JAABNT010000002">
    <property type="protein sequence ID" value="NEK21658.1"/>
    <property type="molecule type" value="Genomic_DNA"/>
</dbReference>
<evidence type="ECO:0000256" key="3">
    <source>
        <dbReference type="ARBA" id="ARBA00023163"/>
    </source>
</evidence>
<dbReference type="PANTHER" id="PTHR30146">
    <property type="entry name" value="LACI-RELATED TRANSCRIPTIONAL REPRESSOR"/>
    <property type="match status" value="1"/>
</dbReference>
<accession>A0A6P0C938</accession>
<dbReference type="InterPro" id="IPR001761">
    <property type="entry name" value="Peripla_BP/Lac1_sug-bd_dom"/>
</dbReference>
<dbReference type="Pfam" id="PF00356">
    <property type="entry name" value="LacI"/>
    <property type="match status" value="1"/>
</dbReference>
<dbReference type="Gene3D" id="1.10.260.40">
    <property type="entry name" value="lambda repressor-like DNA-binding domains"/>
    <property type="match status" value="1"/>
</dbReference>
<dbReference type="SUPFAM" id="SSF53822">
    <property type="entry name" value="Periplasmic binding protein-like I"/>
    <property type="match status" value="1"/>
</dbReference>
<evidence type="ECO:0000259" key="4">
    <source>
        <dbReference type="PROSITE" id="PS50932"/>
    </source>
</evidence>
<dbReference type="InterPro" id="IPR010982">
    <property type="entry name" value="Lambda_DNA-bd_dom_sf"/>
</dbReference>
<reference evidence="5 6" key="1">
    <citation type="submission" date="2020-01" db="EMBL/GenBank/DDBJ databases">
        <title>Sulfitobacter sediminilitoris sp. nov., isolated from a tidal flat.</title>
        <authorList>
            <person name="Park S."/>
            <person name="Yoon J.-H."/>
        </authorList>
    </citation>
    <scope>NUCLEOTIDE SEQUENCE [LARGE SCALE GENOMIC DNA]</scope>
    <source>
        <strain evidence="5 6">JBTF-M27</strain>
    </source>
</reference>
<dbReference type="Gene3D" id="3.40.50.2300">
    <property type="match status" value="2"/>
</dbReference>
<sequence length="344" mass="37054">MTDKNKKKSDIIAVAKAARVSPSTVSRSFNHPELVKATTRKKIDAAVRRLGYIRNRAAQTIHGIRSGTVGLIVPTVDHAIFAELIQSFSESIEDLGFTILLASHGYDLEREYALTRKMLEHRVDGMALIGIEHSEETLSLLQSQGVPTIQLWNFSQTAPFPCVGSDNFQAGWLVGQHVGQLRHKKVAALFPPLAGNDRAAHRFEGVSQALSEFDIAIPDGWSLETPYSVGAAKEALVGLLSQADLPTALICGNDVLAWGALHAISRHGLRVPDDITVTGIGDFKGSREFEPALTTVRIPARQIGAKAADVIAHKIITPDDSIEGQLVVPDLMVRNTSGPPSSGA</sequence>
<feature type="domain" description="HTH lacI-type" evidence="4">
    <location>
        <begin position="14"/>
        <end position="63"/>
    </location>
</feature>
<dbReference type="GO" id="GO:0000976">
    <property type="term" value="F:transcription cis-regulatory region binding"/>
    <property type="evidence" value="ECO:0007669"/>
    <property type="project" value="TreeGrafter"/>
</dbReference>
<dbReference type="InterPro" id="IPR000843">
    <property type="entry name" value="HTH_LacI"/>
</dbReference>
<keyword evidence="1" id="KW-0805">Transcription regulation</keyword>
<protein>
    <submittedName>
        <fullName evidence="5">Substrate-binding domain-containing protein</fullName>
    </submittedName>
</protein>
<dbReference type="SMART" id="SM00354">
    <property type="entry name" value="HTH_LACI"/>
    <property type="match status" value="1"/>
</dbReference>
<dbReference type="AlphaFoldDB" id="A0A6P0C938"/>
<keyword evidence="6" id="KW-1185">Reference proteome</keyword>
<dbReference type="CDD" id="cd01392">
    <property type="entry name" value="HTH_LacI"/>
    <property type="match status" value="1"/>
</dbReference>
<evidence type="ECO:0000313" key="6">
    <source>
        <dbReference type="Proteomes" id="UP000468591"/>
    </source>
</evidence>
<dbReference type="GO" id="GO:0003700">
    <property type="term" value="F:DNA-binding transcription factor activity"/>
    <property type="evidence" value="ECO:0007669"/>
    <property type="project" value="TreeGrafter"/>
</dbReference>
<dbReference type="CDD" id="cd06273">
    <property type="entry name" value="PBP1_LacI-like"/>
    <property type="match status" value="1"/>
</dbReference>
<dbReference type="PROSITE" id="PS50932">
    <property type="entry name" value="HTH_LACI_2"/>
    <property type="match status" value="1"/>
</dbReference>
<dbReference type="RefSeq" id="WP_164352499.1">
    <property type="nucleotide sequence ID" value="NZ_JAABNT010000002.1"/>
</dbReference>
<dbReference type="Proteomes" id="UP000468591">
    <property type="component" value="Unassembled WGS sequence"/>
</dbReference>
<dbReference type="InterPro" id="IPR028082">
    <property type="entry name" value="Peripla_BP_I"/>
</dbReference>
<dbReference type="PANTHER" id="PTHR30146:SF138">
    <property type="entry name" value="TRANSCRIPTIONAL REGULATORY PROTEIN"/>
    <property type="match status" value="1"/>
</dbReference>
<comment type="caution">
    <text evidence="5">The sequence shown here is derived from an EMBL/GenBank/DDBJ whole genome shotgun (WGS) entry which is preliminary data.</text>
</comment>
<evidence type="ECO:0000256" key="2">
    <source>
        <dbReference type="ARBA" id="ARBA00023125"/>
    </source>
</evidence>
<evidence type="ECO:0000313" key="5">
    <source>
        <dbReference type="EMBL" id="NEK21658.1"/>
    </source>
</evidence>
<dbReference type="SUPFAM" id="SSF47413">
    <property type="entry name" value="lambda repressor-like DNA-binding domains"/>
    <property type="match status" value="1"/>
</dbReference>
<proteinExistence type="predicted"/>
<dbReference type="Pfam" id="PF00532">
    <property type="entry name" value="Peripla_BP_1"/>
    <property type="match status" value="1"/>
</dbReference>
<keyword evidence="3" id="KW-0804">Transcription</keyword>
<keyword evidence="2" id="KW-0238">DNA-binding</keyword>
<organism evidence="5 6">
    <name type="scientific">Sulfitobacter sediminilitoris</name>
    <dbReference type="NCBI Taxonomy" id="2698830"/>
    <lineage>
        <taxon>Bacteria</taxon>
        <taxon>Pseudomonadati</taxon>
        <taxon>Pseudomonadota</taxon>
        <taxon>Alphaproteobacteria</taxon>
        <taxon>Rhodobacterales</taxon>
        <taxon>Roseobacteraceae</taxon>
        <taxon>Sulfitobacter</taxon>
    </lineage>
</organism>